<gene>
    <name evidence="3" type="ORF">CF386_11430</name>
</gene>
<feature type="domain" description="FAD-binding" evidence="2">
    <location>
        <begin position="6"/>
        <end position="181"/>
    </location>
</feature>
<evidence type="ECO:0000259" key="2">
    <source>
        <dbReference type="Pfam" id="PF01494"/>
    </source>
</evidence>
<keyword evidence="4" id="KW-1185">Reference proteome</keyword>
<evidence type="ECO:0000313" key="4">
    <source>
        <dbReference type="Proteomes" id="UP000242175"/>
    </source>
</evidence>
<dbReference type="InterPro" id="IPR002938">
    <property type="entry name" value="FAD-bd"/>
</dbReference>
<dbReference type="Pfam" id="PF01494">
    <property type="entry name" value="FAD_binding_3"/>
    <property type="match status" value="1"/>
</dbReference>
<dbReference type="SUPFAM" id="SSF51905">
    <property type="entry name" value="FAD/NAD(P)-binding domain"/>
    <property type="match status" value="1"/>
</dbReference>
<reference evidence="3 4" key="1">
    <citation type="journal article" date="2016" name="Int. J. Syst. Evol. Microbiol.">
        <title>Paraphotobacterium marinum gen. nov., sp. nov., a member of the family Vibrionaceae, isolated from surface seawater.</title>
        <authorList>
            <person name="Huang Z."/>
            <person name="Dong C."/>
            <person name="Shao Z."/>
        </authorList>
    </citation>
    <scope>NUCLEOTIDE SEQUENCE [LARGE SCALE GENOMIC DNA]</scope>
    <source>
        <strain evidence="3 4">NSCS20N07D</strain>
    </source>
</reference>
<evidence type="ECO:0000256" key="1">
    <source>
        <dbReference type="SAM" id="Phobius"/>
    </source>
</evidence>
<dbReference type="InterPro" id="IPR050816">
    <property type="entry name" value="Flavin-dep_Halogenase_NPB"/>
</dbReference>
<feature type="transmembrane region" description="Helical" evidence="1">
    <location>
        <begin position="7"/>
        <end position="24"/>
    </location>
</feature>
<keyword evidence="1" id="KW-0812">Transmembrane</keyword>
<dbReference type="KEGG" id="pmai:CF386_11430"/>
<organism evidence="3 4">
    <name type="scientific">Paraphotobacterium marinum</name>
    <dbReference type="NCBI Taxonomy" id="1755811"/>
    <lineage>
        <taxon>Bacteria</taxon>
        <taxon>Pseudomonadati</taxon>
        <taxon>Pseudomonadota</taxon>
        <taxon>Gammaproteobacteria</taxon>
        <taxon>Vibrionales</taxon>
        <taxon>Vibrionaceae</taxon>
        <taxon>Paraphotobacterium</taxon>
    </lineage>
</organism>
<dbReference type="PANTHER" id="PTHR43747">
    <property type="entry name" value="FAD-BINDING PROTEIN"/>
    <property type="match status" value="1"/>
</dbReference>
<keyword evidence="1" id="KW-0472">Membrane</keyword>
<dbReference type="InterPro" id="IPR036188">
    <property type="entry name" value="FAD/NAD-bd_sf"/>
</dbReference>
<protein>
    <submittedName>
        <fullName evidence="3">FAD-dependent oxidoreductase</fullName>
    </submittedName>
</protein>
<dbReference type="PANTHER" id="PTHR43747:SF1">
    <property type="entry name" value="SLR1998 PROTEIN"/>
    <property type="match status" value="1"/>
</dbReference>
<name>A0A220VGW9_9GAMM</name>
<accession>A0A220VGW9</accession>
<dbReference type="EMBL" id="CP022356">
    <property type="protein sequence ID" value="ASK79658.1"/>
    <property type="molecule type" value="Genomic_DNA"/>
</dbReference>
<dbReference type="RefSeq" id="WP_089074566.1">
    <property type="nucleotide sequence ID" value="NZ_CBCSAM010000014.1"/>
</dbReference>
<dbReference type="AlphaFoldDB" id="A0A220VGW9"/>
<evidence type="ECO:0000313" key="3">
    <source>
        <dbReference type="EMBL" id="ASK79658.1"/>
    </source>
</evidence>
<dbReference type="Proteomes" id="UP000242175">
    <property type="component" value="Chromosome small"/>
</dbReference>
<dbReference type="OrthoDB" id="103324at2"/>
<dbReference type="Gene3D" id="3.50.50.60">
    <property type="entry name" value="FAD/NAD(P)-binding domain"/>
    <property type="match status" value="1"/>
</dbReference>
<keyword evidence="1" id="KW-1133">Transmembrane helix</keyword>
<proteinExistence type="predicted"/>
<dbReference type="GO" id="GO:0071949">
    <property type="term" value="F:FAD binding"/>
    <property type="evidence" value="ECO:0007669"/>
    <property type="project" value="InterPro"/>
</dbReference>
<sequence length="408" mass="46698">MSSKFPIVIIGAGPAGLIAASILLRNNIDVLVIEKSQFPRFSIGESLLPAAMDIINNAGLMGVFDNNEFQMKKGALFHANGKNALFDFSDQFTIGYKHTYQIPRDQFDNKLAQNLMDRGLKILFQHEVKSVELKDNYSVLTIQDSLGTVTKTNCSFIIDASGFGRLLPNLLNLKTQTFQENRQAIFKQIQLPCESQLKFPHEITIVEHTKFENLWIWLIPFKNNICSVGIVGNINEIQTKFNLSDTEIYDYILNQEDFVKEQIKNYHSVNQVRSLSDFSASSVELANQHYAIVGNSGEFLDPIFSSGMTLAMKSAELVAHCLIKKHQDNFICWQNDYEQPFRSYVNVFKVFVNGWYDGSLKNILFYNYPNHTIKRMVCSILAGYVWDNSNPFVKEPKRMYDIVHEYCK</sequence>